<proteinExistence type="predicted"/>
<evidence type="ECO:0000313" key="3">
    <source>
        <dbReference type="Proteomes" id="UP000295252"/>
    </source>
</evidence>
<keyword evidence="3" id="KW-1185">Reference proteome</keyword>
<reference evidence="3" key="1">
    <citation type="journal article" date="2014" name="Science">
        <title>The coffee genome provides insight into the convergent evolution of caffeine biosynthesis.</title>
        <authorList>
            <person name="Denoeud F."/>
            <person name="Carretero-Paulet L."/>
            <person name="Dereeper A."/>
            <person name="Droc G."/>
            <person name="Guyot R."/>
            <person name="Pietrella M."/>
            <person name="Zheng C."/>
            <person name="Alberti A."/>
            <person name="Anthony F."/>
            <person name="Aprea G."/>
            <person name="Aury J.M."/>
            <person name="Bento P."/>
            <person name="Bernard M."/>
            <person name="Bocs S."/>
            <person name="Campa C."/>
            <person name="Cenci A."/>
            <person name="Combes M.C."/>
            <person name="Crouzillat D."/>
            <person name="Da Silva C."/>
            <person name="Daddiego L."/>
            <person name="De Bellis F."/>
            <person name="Dussert S."/>
            <person name="Garsmeur O."/>
            <person name="Gayraud T."/>
            <person name="Guignon V."/>
            <person name="Jahn K."/>
            <person name="Jamilloux V."/>
            <person name="Joet T."/>
            <person name="Labadie K."/>
            <person name="Lan T."/>
            <person name="Leclercq J."/>
            <person name="Lepelley M."/>
            <person name="Leroy T."/>
            <person name="Li L.T."/>
            <person name="Librado P."/>
            <person name="Lopez L."/>
            <person name="Munoz A."/>
            <person name="Noel B."/>
            <person name="Pallavicini A."/>
            <person name="Perrotta G."/>
            <person name="Poncet V."/>
            <person name="Pot D."/>
            <person name="Priyono X."/>
            <person name="Rigoreau M."/>
            <person name="Rouard M."/>
            <person name="Rozas J."/>
            <person name="Tranchant-Dubreuil C."/>
            <person name="VanBuren R."/>
            <person name="Zhang Q."/>
            <person name="Andrade A.C."/>
            <person name="Argout X."/>
            <person name="Bertrand B."/>
            <person name="de Kochko A."/>
            <person name="Graziosi G."/>
            <person name="Henry R.J."/>
            <person name="Jayarama X."/>
            <person name="Ming R."/>
            <person name="Nagai C."/>
            <person name="Rounsley S."/>
            <person name="Sankoff D."/>
            <person name="Giuliano G."/>
            <person name="Albert V.A."/>
            <person name="Wincker P."/>
            <person name="Lashermes P."/>
        </authorList>
    </citation>
    <scope>NUCLEOTIDE SEQUENCE [LARGE SCALE GENOMIC DNA]</scope>
    <source>
        <strain evidence="3">cv. DH200-94</strain>
    </source>
</reference>
<dbReference type="OrthoDB" id="1906673at2759"/>
<evidence type="ECO:0000313" key="2">
    <source>
        <dbReference type="EMBL" id="CDO98278.1"/>
    </source>
</evidence>
<name>A0A068TSF8_COFCA</name>
<gene>
    <name evidence="2" type="ORF">GSCOC_T00022319001</name>
</gene>
<dbReference type="Gramene" id="CDO98278">
    <property type="protein sequence ID" value="CDO98278"/>
    <property type="gene ID" value="GSCOC_T00022319001"/>
</dbReference>
<dbReference type="FunCoup" id="A0A068TSF8">
    <property type="interactions" value="89"/>
</dbReference>
<dbReference type="PANTHER" id="PTHR38390:SF2">
    <property type="entry name" value="OS01G0103900 PROTEIN"/>
    <property type="match status" value="1"/>
</dbReference>
<sequence>MGILCFVLDLRSLSPSLLRDLKQSLLQLANYYAIYTPSGGNSGLRTQSKPLLDRIGLCYIFTNRISCSVELKVAYSPTGNFSLRGFHHAVNNLPTDAFSPEFDISGSLSCTDMKISSILSDNVLYSWGGHARDITRKVFLISACIVQHLDDDTKKVLMDAADMCVSVEFIFVQHMANHLGDGVENINNFIKQIGDLENCSFRSCLSDAHVFSGMAKQWFQELKDDVEGSLHSRFIFKSNLLYNVNQLLCNLCRCFNPIVDGFIPCQTCWCHGIPLDKSNVDQSKGSYSCPETGQDLRELDLTENSVKIGENTILFMPSFECRQKLPQIVSPIDFHVIERTPLGSLNEGRFIFGASYVVAPSTFNEFDETDKSEQNNQLFQVICHLLNSLDQGLVCSSNCNVETMRETSFLCYYLLLPSDKGMMLLRRLVASEEILPVVDAHQFTYSTMAKEMESLVRSSLLKIEASTYSPQQHERGFHQKLNFLVKESLQFGAIPPKIREAPVDFSTLNDSEEAVEPTQAAAEVVEPTKMPPLSEEVQENEANSYIEEEWERLIVTELPQIHSPIQVSKPKLDHPLPSPSQSNRKIDEKTSKILERLEIPRQLKKKAVSPKTPGIGTSQTCMLTKKPLIPYGPSRADDQSWSSHSFLDASCMIFYRVISGRHLKNNEVHLLLRASKLKKEKEKEKEKLTTGM</sequence>
<evidence type="ECO:0000256" key="1">
    <source>
        <dbReference type="SAM" id="MobiDB-lite"/>
    </source>
</evidence>
<organism evidence="2 3">
    <name type="scientific">Coffea canephora</name>
    <name type="common">Robusta coffee</name>
    <dbReference type="NCBI Taxonomy" id="49390"/>
    <lineage>
        <taxon>Eukaryota</taxon>
        <taxon>Viridiplantae</taxon>
        <taxon>Streptophyta</taxon>
        <taxon>Embryophyta</taxon>
        <taxon>Tracheophyta</taxon>
        <taxon>Spermatophyta</taxon>
        <taxon>Magnoliopsida</taxon>
        <taxon>eudicotyledons</taxon>
        <taxon>Gunneridae</taxon>
        <taxon>Pentapetalae</taxon>
        <taxon>asterids</taxon>
        <taxon>lamiids</taxon>
        <taxon>Gentianales</taxon>
        <taxon>Rubiaceae</taxon>
        <taxon>Ixoroideae</taxon>
        <taxon>Gardenieae complex</taxon>
        <taxon>Bertiereae - Coffeeae clade</taxon>
        <taxon>Coffeeae</taxon>
        <taxon>Coffea</taxon>
    </lineage>
</organism>
<dbReference type="PANTHER" id="PTHR38390">
    <property type="entry name" value="OS01G0103900 PROTEIN"/>
    <property type="match status" value="1"/>
</dbReference>
<dbReference type="EMBL" id="HG739086">
    <property type="protein sequence ID" value="CDO98278.1"/>
    <property type="molecule type" value="Genomic_DNA"/>
</dbReference>
<feature type="region of interest" description="Disordered" evidence="1">
    <location>
        <begin position="565"/>
        <end position="586"/>
    </location>
</feature>
<dbReference type="PhylomeDB" id="A0A068TSF8"/>
<dbReference type="OMA" id="LECYYLL"/>
<dbReference type="InParanoid" id="A0A068TSF8"/>
<dbReference type="AlphaFoldDB" id="A0A068TSF8"/>
<dbReference type="Proteomes" id="UP000295252">
    <property type="component" value="Chromosome VI"/>
</dbReference>
<dbReference type="STRING" id="49390.A0A068TSF8"/>
<accession>A0A068TSF8</accession>
<protein>
    <submittedName>
        <fullName evidence="2">Uncharacterized protein</fullName>
    </submittedName>
</protein>